<dbReference type="PANTHER" id="PTHR14226:SF57">
    <property type="entry name" value="BLR7027 PROTEIN"/>
    <property type="match status" value="1"/>
</dbReference>
<keyword evidence="7" id="KW-1185">Reference proteome</keyword>
<dbReference type="PANTHER" id="PTHR14226">
    <property type="entry name" value="NEUROPATHY TARGET ESTERASE/SWISS CHEESE D.MELANOGASTER"/>
    <property type="match status" value="1"/>
</dbReference>
<dbReference type="InterPro" id="IPR050301">
    <property type="entry name" value="NTE"/>
</dbReference>
<keyword evidence="1 4" id="KW-0378">Hydrolase</keyword>
<evidence type="ECO:0000256" key="3">
    <source>
        <dbReference type="ARBA" id="ARBA00023098"/>
    </source>
</evidence>
<feature type="active site" description="Nucleophile" evidence="4">
    <location>
        <position position="42"/>
    </location>
</feature>
<gene>
    <name evidence="6" type="ORF">J2S55_008806</name>
</gene>
<evidence type="ECO:0000313" key="6">
    <source>
        <dbReference type="EMBL" id="MDP9869540.1"/>
    </source>
</evidence>
<keyword evidence="3 4" id="KW-0443">Lipid metabolism</keyword>
<dbReference type="Gene3D" id="3.40.1090.10">
    <property type="entry name" value="Cytosolic phospholipase A2 catalytic domain"/>
    <property type="match status" value="2"/>
</dbReference>
<dbReference type="EMBL" id="JAUSRB010000002">
    <property type="protein sequence ID" value="MDP9869540.1"/>
    <property type="molecule type" value="Genomic_DNA"/>
</dbReference>
<reference evidence="6 7" key="1">
    <citation type="submission" date="2023-07" db="EMBL/GenBank/DDBJ databases">
        <title>Sequencing the genomes of 1000 actinobacteria strains.</title>
        <authorList>
            <person name="Klenk H.-P."/>
        </authorList>
    </citation>
    <scope>NUCLEOTIDE SEQUENCE [LARGE SCALE GENOMIC DNA]</scope>
    <source>
        <strain evidence="6 7">DSM 44109</strain>
    </source>
</reference>
<feature type="short sequence motif" description="GXSXG" evidence="4">
    <location>
        <begin position="40"/>
        <end position="44"/>
    </location>
</feature>
<comment type="caution">
    <text evidence="6">The sequence shown here is derived from an EMBL/GenBank/DDBJ whole genome shotgun (WGS) entry which is preliminary data.</text>
</comment>
<feature type="active site" description="Proton acceptor" evidence="4">
    <location>
        <position position="181"/>
    </location>
</feature>
<evidence type="ECO:0000259" key="5">
    <source>
        <dbReference type="PROSITE" id="PS51635"/>
    </source>
</evidence>
<dbReference type="SUPFAM" id="SSF52151">
    <property type="entry name" value="FabD/lysophospholipase-like"/>
    <property type="match status" value="1"/>
</dbReference>
<accession>A0ABT9RMJ4</accession>
<protein>
    <submittedName>
        <fullName evidence="6">NTE family protein</fullName>
    </submittedName>
</protein>
<evidence type="ECO:0000256" key="4">
    <source>
        <dbReference type="PROSITE-ProRule" id="PRU01161"/>
    </source>
</evidence>
<dbReference type="InterPro" id="IPR002641">
    <property type="entry name" value="PNPLA_dom"/>
</dbReference>
<proteinExistence type="predicted"/>
<dbReference type="PROSITE" id="PS51635">
    <property type="entry name" value="PNPLA"/>
    <property type="match status" value="1"/>
</dbReference>
<sequence length="264" mass="27154">MKRALVLGPGGVVGTAWLAGLAVGLRRTGVDLADADLIVGTSAGAIVGAMLAVGEDLDRLASLPGPRDGDTTTDPARLAEVFATLGDPALDREEKLRRIGRVALTADVAPERAHLDRTAALINARDWPGRPLLITAVDTETGESVVWDQDGDAPLLSAVASSYAVPGLYPPVTINGHRYMDGAFRAGASADLAAGADVVIVIEPLAHVFPSGSPLSIAPDQEALDAFGSDLHDRSAWEASYQAGVRQAAPAAERVGGLWNGTAG</sequence>
<feature type="domain" description="PNPLA" evidence="5">
    <location>
        <begin position="5"/>
        <end position="194"/>
    </location>
</feature>
<name>A0ABT9RMJ4_9ACTN</name>
<evidence type="ECO:0000256" key="2">
    <source>
        <dbReference type="ARBA" id="ARBA00022963"/>
    </source>
</evidence>
<dbReference type="RefSeq" id="WP_306873574.1">
    <property type="nucleotide sequence ID" value="NZ_JAUSRB010000002.1"/>
</dbReference>
<comment type="caution">
    <text evidence="4">Lacks conserved residue(s) required for the propagation of feature annotation.</text>
</comment>
<dbReference type="InterPro" id="IPR016035">
    <property type="entry name" value="Acyl_Trfase/lysoPLipase"/>
</dbReference>
<dbReference type="Pfam" id="PF01734">
    <property type="entry name" value="Patatin"/>
    <property type="match status" value="1"/>
</dbReference>
<dbReference type="Proteomes" id="UP001230426">
    <property type="component" value="Unassembled WGS sequence"/>
</dbReference>
<feature type="short sequence motif" description="DGA/G" evidence="4">
    <location>
        <begin position="181"/>
        <end position="183"/>
    </location>
</feature>
<keyword evidence="2 4" id="KW-0442">Lipid degradation</keyword>
<organism evidence="6 7">
    <name type="scientific">Streptosporangium brasiliense</name>
    <dbReference type="NCBI Taxonomy" id="47480"/>
    <lineage>
        <taxon>Bacteria</taxon>
        <taxon>Bacillati</taxon>
        <taxon>Actinomycetota</taxon>
        <taxon>Actinomycetes</taxon>
        <taxon>Streptosporangiales</taxon>
        <taxon>Streptosporangiaceae</taxon>
        <taxon>Streptosporangium</taxon>
    </lineage>
</organism>
<evidence type="ECO:0000256" key="1">
    <source>
        <dbReference type="ARBA" id="ARBA00022801"/>
    </source>
</evidence>
<evidence type="ECO:0000313" key="7">
    <source>
        <dbReference type="Proteomes" id="UP001230426"/>
    </source>
</evidence>